<dbReference type="Proteomes" id="UP000264002">
    <property type="component" value="Unassembled WGS sequence"/>
</dbReference>
<evidence type="ECO:0000313" key="3">
    <source>
        <dbReference type="Proteomes" id="UP000264002"/>
    </source>
</evidence>
<evidence type="ECO:0000256" key="1">
    <source>
        <dbReference type="SAM" id="Coils"/>
    </source>
</evidence>
<protein>
    <submittedName>
        <fullName evidence="2">Uncharacterized protein</fullName>
    </submittedName>
</protein>
<reference evidence="3" key="1">
    <citation type="submission" date="2018-08" db="EMBL/GenBank/DDBJ databases">
        <authorList>
            <person name="Grouzdev D.S."/>
            <person name="Krutkina M.S."/>
        </authorList>
    </citation>
    <scope>NUCLEOTIDE SEQUENCE [LARGE SCALE GENOMIC DNA]</scope>
    <source>
        <strain evidence="3">4-11</strain>
    </source>
</reference>
<dbReference type="AlphaFoldDB" id="A0A372MJ22"/>
<accession>A0A372MJ22</accession>
<sequence>MNKRIALPTILILLTLLFGCETYTARSAKESIQTPTPIGEGELVTKYSLLVAEQKAKEEAEAEAEQKQRYEDAQAVIASLQAEKRLLEKDLQENQKALTDEQNNTKNLRELLEERNLSVESKGLEYMQKTGEMQTTITTLQAEIEALHQKIAENEQAYEMLTYQANELENLLSEQQIINRELQTIIHEAEVKHTSEVESLKAAQEQRLLELQDTIESLQTDKAILTAQLEEKTQSLEERLSLEQQRNEEAKRIEEERLEKQREKAEELRTAEEAEKARLAALEAEYQQIPPLPQLTLPRMYTTDEATILAAEKDQLNVLMLPLDDIPWKDTTMPGLVKTSISDIQSPVILVTGHMQNVIDLVRQLRRNAVLVEGGAIITSFPIISTTKHGASVQFSNTKTLRLSITNLPEYEVLSAFTSGNDWKTIQRQGTSERTKVLKGILGEGTVTEPTIMGASLFEPSYQDWNTFSPVPYRQIDYIWPLSNFLEESSFYDVYRVTHFSADTDAGNTFLTENLKERIDYIYSRKVLPLQSSMLTIGGESLPDAQGIARYGISATFLIP</sequence>
<organism evidence="2 3">
    <name type="scientific">Sphaerochaeta halotolerans</name>
    <dbReference type="NCBI Taxonomy" id="2293840"/>
    <lineage>
        <taxon>Bacteria</taxon>
        <taxon>Pseudomonadati</taxon>
        <taxon>Spirochaetota</taxon>
        <taxon>Spirochaetia</taxon>
        <taxon>Spirochaetales</taxon>
        <taxon>Sphaerochaetaceae</taxon>
        <taxon>Sphaerochaeta</taxon>
    </lineage>
</organism>
<gene>
    <name evidence="2" type="ORF">DYP60_01835</name>
</gene>
<dbReference type="PROSITE" id="PS51257">
    <property type="entry name" value="PROKAR_LIPOPROTEIN"/>
    <property type="match status" value="1"/>
</dbReference>
<dbReference type="EMBL" id="QUWK01000002">
    <property type="protein sequence ID" value="RFU95771.1"/>
    <property type="molecule type" value="Genomic_DNA"/>
</dbReference>
<evidence type="ECO:0000313" key="2">
    <source>
        <dbReference type="EMBL" id="RFU95771.1"/>
    </source>
</evidence>
<reference evidence="2 3" key="2">
    <citation type="submission" date="2018-09" db="EMBL/GenBank/DDBJ databases">
        <title>Genome of Sphaerochaeta halotolerans strain 4-11.</title>
        <authorList>
            <person name="Nazina T.N."/>
            <person name="Sokolova D.S."/>
        </authorList>
    </citation>
    <scope>NUCLEOTIDE SEQUENCE [LARGE SCALE GENOMIC DNA]</scope>
    <source>
        <strain evidence="2 3">4-11</strain>
    </source>
</reference>
<proteinExistence type="predicted"/>
<keyword evidence="1" id="KW-0175">Coiled coil</keyword>
<keyword evidence="3" id="KW-1185">Reference proteome</keyword>
<name>A0A372MJ22_9SPIR</name>
<dbReference type="RefSeq" id="WP_117329168.1">
    <property type="nucleotide sequence ID" value="NZ_QUWK01000002.1"/>
</dbReference>
<feature type="coiled-coil region" evidence="1">
    <location>
        <begin position="50"/>
        <end position="285"/>
    </location>
</feature>
<comment type="caution">
    <text evidence="2">The sequence shown here is derived from an EMBL/GenBank/DDBJ whole genome shotgun (WGS) entry which is preliminary data.</text>
</comment>